<proteinExistence type="inferred from homology"/>
<comment type="caution">
    <text evidence="5">The sequence shown here is derived from an EMBL/GenBank/DDBJ whole genome shotgun (WGS) entry which is preliminary data.</text>
</comment>
<dbReference type="EMBL" id="BAABBN010000003">
    <property type="protein sequence ID" value="GAA3910778.1"/>
    <property type="molecule type" value="Genomic_DNA"/>
</dbReference>
<dbReference type="RefSeq" id="WP_344794493.1">
    <property type="nucleotide sequence ID" value="NZ_BAABBN010000003.1"/>
</dbReference>
<keyword evidence="6" id="KW-1185">Reference proteome</keyword>
<evidence type="ECO:0000313" key="6">
    <source>
        <dbReference type="Proteomes" id="UP001501565"/>
    </source>
</evidence>
<evidence type="ECO:0000256" key="2">
    <source>
        <dbReference type="ARBA" id="ARBA00022676"/>
    </source>
</evidence>
<gene>
    <name evidence="5" type="ORF">GCM10022277_01740</name>
</gene>
<dbReference type="PANTHER" id="PTHR43179">
    <property type="entry name" value="RHAMNOSYLTRANSFERASE WBBL"/>
    <property type="match status" value="1"/>
</dbReference>
<feature type="domain" description="Glycosyltransferase 2-like" evidence="4">
    <location>
        <begin position="9"/>
        <end position="178"/>
    </location>
</feature>
<keyword evidence="2" id="KW-0328">Glycosyltransferase</keyword>
<evidence type="ECO:0000256" key="1">
    <source>
        <dbReference type="ARBA" id="ARBA00006739"/>
    </source>
</evidence>
<sequence length="312" mass="35265">MYNKDKVGVVIINYNSADYIFNCLEHVFKQTVNTKVVVIDNTPSDGVAERINKIYEGQVEVLCTGTNLGAAKANNLGIVACGTYYTLVLNADVYLSQNYIEKLVEQMESDSNISECQGLLVSESNDQVIDSAGVEFFSEVVGIDRAYGKDITSQELQSQLVDGTCCAAALYRRTSLDQIALSDGEFYDQDLFAYYEDYDLSRRLRFINSKAHFCKEALGRHVRGGSTAKESDFVKVLRISNLFLLYRRYSGQQNIISKVLNILFLSIIFIKGLDCIKPVTERIKTIKLRKIKNARNLPNKRSYLLNKFIKEI</sequence>
<keyword evidence="3" id="KW-0808">Transferase</keyword>
<dbReference type="InterPro" id="IPR029044">
    <property type="entry name" value="Nucleotide-diphossugar_trans"/>
</dbReference>
<dbReference type="SUPFAM" id="SSF53448">
    <property type="entry name" value="Nucleotide-diphospho-sugar transferases"/>
    <property type="match status" value="1"/>
</dbReference>
<dbReference type="InterPro" id="IPR001173">
    <property type="entry name" value="Glyco_trans_2-like"/>
</dbReference>
<reference evidence="6" key="1">
    <citation type="journal article" date="2019" name="Int. J. Syst. Evol. Microbiol.">
        <title>The Global Catalogue of Microorganisms (GCM) 10K type strain sequencing project: providing services to taxonomists for standard genome sequencing and annotation.</title>
        <authorList>
            <consortium name="The Broad Institute Genomics Platform"/>
            <consortium name="The Broad Institute Genome Sequencing Center for Infectious Disease"/>
            <person name="Wu L."/>
            <person name="Ma J."/>
        </authorList>
    </citation>
    <scope>NUCLEOTIDE SEQUENCE [LARGE SCALE GENOMIC DNA]</scope>
    <source>
        <strain evidence="6">JCM 17551</strain>
    </source>
</reference>
<dbReference type="PANTHER" id="PTHR43179:SF12">
    <property type="entry name" value="GALACTOFURANOSYLTRANSFERASE GLFT2"/>
    <property type="match status" value="1"/>
</dbReference>
<protein>
    <recommendedName>
        <fullName evidence="4">Glycosyltransferase 2-like domain-containing protein</fullName>
    </recommendedName>
</protein>
<dbReference type="Gene3D" id="3.90.550.10">
    <property type="entry name" value="Spore Coat Polysaccharide Biosynthesis Protein SpsA, Chain A"/>
    <property type="match status" value="1"/>
</dbReference>
<evidence type="ECO:0000313" key="5">
    <source>
        <dbReference type="EMBL" id="GAA3910778.1"/>
    </source>
</evidence>
<name>A0ABP7LZU3_9GAMM</name>
<comment type="similarity">
    <text evidence="1">Belongs to the glycosyltransferase 2 family.</text>
</comment>
<evidence type="ECO:0000256" key="3">
    <source>
        <dbReference type="ARBA" id="ARBA00022679"/>
    </source>
</evidence>
<organism evidence="5 6">
    <name type="scientific">Litoribacillus peritrichatus</name>
    <dbReference type="NCBI Taxonomy" id="718191"/>
    <lineage>
        <taxon>Bacteria</taxon>
        <taxon>Pseudomonadati</taxon>
        <taxon>Pseudomonadota</taxon>
        <taxon>Gammaproteobacteria</taxon>
        <taxon>Oceanospirillales</taxon>
        <taxon>Oceanospirillaceae</taxon>
        <taxon>Litoribacillus</taxon>
    </lineage>
</organism>
<dbReference type="Proteomes" id="UP001501565">
    <property type="component" value="Unassembled WGS sequence"/>
</dbReference>
<dbReference type="Pfam" id="PF00535">
    <property type="entry name" value="Glycos_transf_2"/>
    <property type="match status" value="1"/>
</dbReference>
<accession>A0ABP7LZU3</accession>
<evidence type="ECO:0000259" key="4">
    <source>
        <dbReference type="Pfam" id="PF00535"/>
    </source>
</evidence>